<dbReference type="RefSeq" id="WP_123688598.1">
    <property type="nucleotide sequence ID" value="NZ_AP019700.1"/>
</dbReference>
<dbReference type="Proteomes" id="UP000278222">
    <property type="component" value="Unassembled WGS sequence"/>
</dbReference>
<evidence type="ECO:0000256" key="4">
    <source>
        <dbReference type="ARBA" id="ARBA00022729"/>
    </source>
</evidence>
<evidence type="ECO:0000313" key="7">
    <source>
        <dbReference type="EMBL" id="ROQ01888.1"/>
    </source>
</evidence>
<comment type="similarity">
    <text evidence="2">Belongs to the bacterial solute-binding protein 5 family.</text>
</comment>
<dbReference type="AlphaFoldDB" id="A0A3N1MEA4"/>
<dbReference type="Pfam" id="PF00496">
    <property type="entry name" value="SBP_bac_5"/>
    <property type="match status" value="1"/>
</dbReference>
<dbReference type="EMBL" id="RJKX01000011">
    <property type="protein sequence ID" value="ROQ01888.1"/>
    <property type="molecule type" value="Genomic_DNA"/>
</dbReference>
<reference evidence="7 8" key="1">
    <citation type="submission" date="2018-11" db="EMBL/GenBank/DDBJ databases">
        <title>Genomic Encyclopedia of Type Strains, Phase IV (KMG-IV): sequencing the most valuable type-strain genomes for metagenomic binning, comparative biology and taxonomic classification.</title>
        <authorList>
            <person name="Goeker M."/>
        </authorList>
    </citation>
    <scope>NUCLEOTIDE SEQUENCE [LARGE SCALE GENOMIC DNA]</scope>
    <source>
        <strain evidence="7 8">DSM 5900</strain>
    </source>
</reference>
<evidence type="ECO:0000256" key="2">
    <source>
        <dbReference type="ARBA" id="ARBA00005695"/>
    </source>
</evidence>
<dbReference type="InterPro" id="IPR039424">
    <property type="entry name" value="SBP_5"/>
</dbReference>
<keyword evidence="4 5" id="KW-0732">Signal</keyword>
<dbReference type="InterPro" id="IPR000914">
    <property type="entry name" value="SBP_5_dom"/>
</dbReference>
<name>A0A3N1MEA4_9PROT</name>
<protein>
    <submittedName>
        <fullName evidence="7">Peptide/nickel transport system substrate-binding protein</fullName>
    </submittedName>
</protein>
<evidence type="ECO:0000256" key="5">
    <source>
        <dbReference type="SAM" id="SignalP"/>
    </source>
</evidence>
<dbReference type="CDD" id="cd08498">
    <property type="entry name" value="PBP2_NikA_DppA_OppA_like_2"/>
    <property type="match status" value="1"/>
</dbReference>
<keyword evidence="3" id="KW-0813">Transport</keyword>
<comment type="caution">
    <text evidence="7">The sequence shown here is derived from an EMBL/GenBank/DDBJ whole genome shotgun (WGS) entry which is preliminary data.</text>
</comment>
<evidence type="ECO:0000313" key="8">
    <source>
        <dbReference type="Proteomes" id="UP000278222"/>
    </source>
</evidence>
<dbReference type="SUPFAM" id="SSF53850">
    <property type="entry name" value="Periplasmic binding protein-like II"/>
    <property type="match status" value="1"/>
</dbReference>
<dbReference type="GO" id="GO:0015833">
    <property type="term" value="P:peptide transport"/>
    <property type="evidence" value="ECO:0007669"/>
    <property type="project" value="TreeGrafter"/>
</dbReference>
<dbReference type="PIRSF" id="PIRSF002741">
    <property type="entry name" value="MppA"/>
    <property type="match status" value="1"/>
</dbReference>
<dbReference type="Gene3D" id="3.40.190.10">
    <property type="entry name" value="Periplasmic binding protein-like II"/>
    <property type="match status" value="1"/>
</dbReference>
<dbReference type="PANTHER" id="PTHR30290:SF9">
    <property type="entry name" value="OLIGOPEPTIDE-BINDING PROTEIN APPA"/>
    <property type="match status" value="1"/>
</dbReference>
<evidence type="ECO:0000256" key="3">
    <source>
        <dbReference type="ARBA" id="ARBA00022448"/>
    </source>
</evidence>
<feature type="domain" description="Solute-binding protein family 5" evidence="6">
    <location>
        <begin position="66"/>
        <end position="432"/>
    </location>
</feature>
<dbReference type="GO" id="GO:0030288">
    <property type="term" value="C:outer membrane-bounded periplasmic space"/>
    <property type="evidence" value="ECO:0007669"/>
    <property type="project" value="UniProtKB-ARBA"/>
</dbReference>
<feature type="chain" id="PRO_5018177496" evidence="5">
    <location>
        <begin position="24"/>
        <end position="522"/>
    </location>
</feature>
<dbReference type="GO" id="GO:0043190">
    <property type="term" value="C:ATP-binding cassette (ABC) transporter complex"/>
    <property type="evidence" value="ECO:0007669"/>
    <property type="project" value="InterPro"/>
</dbReference>
<evidence type="ECO:0000256" key="1">
    <source>
        <dbReference type="ARBA" id="ARBA00004418"/>
    </source>
</evidence>
<comment type="subcellular location">
    <subcellularLocation>
        <location evidence="1">Periplasm</location>
    </subcellularLocation>
</comment>
<keyword evidence="8" id="KW-1185">Reference proteome</keyword>
<accession>A0A3N1MEA4</accession>
<dbReference type="Gene3D" id="3.90.76.10">
    <property type="entry name" value="Dipeptide-binding Protein, Domain 1"/>
    <property type="match status" value="1"/>
</dbReference>
<dbReference type="InterPro" id="IPR023765">
    <property type="entry name" value="SBP_5_CS"/>
</dbReference>
<gene>
    <name evidence="7" type="ORF">EDC65_1075</name>
</gene>
<organism evidence="7 8">
    <name type="scientific">Stella humosa</name>
    <dbReference type="NCBI Taxonomy" id="94"/>
    <lineage>
        <taxon>Bacteria</taxon>
        <taxon>Pseudomonadati</taxon>
        <taxon>Pseudomonadota</taxon>
        <taxon>Alphaproteobacteria</taxon>
        <taxon>Rhodospirillales</taxon>
        <taxon>Stellaceae</taxon>
        <taxon>Stella</taxon>
    </lineage>
</organism>
<sequence>MTIFARGMLLAAFTAFSAGSASAADLTIGLGGAVSALDPHYHNVATNNMVTRHIFGRLVDQDAKQKLVPDLAESWKAIDDTTWEFKLRKGVKFHDGSDFDAKDVVATLSRVPWVPNSPSSFSIFTGQIIETKVIDAHTVQLKTATPFPLMPTFMAGFAIISDQFERAPTEDFNSGKAAIGTGPFKYAQFARGDRIELARFDGFWGPKPDWEKVTIKQITNSAARVAALLSGDVQIIDQVPTADFARLKKDKNVNVSSVVSNRVIYLSMDTNRDQTPFVTAKDGKPLEKNPLKDVRVRKAMSMAINRPAIVDRVMEGQAIAAAQFLPDGFFGTSKTLKVEKFDADGARKLMAEAGYKDGFALTIHSPNDRYLNDEKITQAVAQMFSRIGIQTKVEAIPFATYSPRATKLEFSMMLWGWGSGTGEVSSPLRSFIATYDPKKGNGPSNRGRYSNPRVDELLGQALQTVDDAAREKLLQQATETAILDVAIIPLHYNINNWATRAGFTYEPRTDESTLATGVKAKR</sequence>
<proteinExistence type="inferred from homology"/>
<dbReference type="PANTHER" id="PTHR30290">
    <property type="entry name" value="PERIPLASMIC BINDING COMPONENT OF ABC TRANSPORTER"/>
    <property type="match status" value="1"/>
</dbReference>
<dbReference type="Gene3D" id="3.10.105.10">
    <property type="entry name" value="Dipeptide-binding Protein, Domain 3"/>
    <property type="match status" value="1"/>
</dbReference>
<dbReference type="GO" id="GO:1904680">
    <property type="term" value="F:peptide transmembrane transporter activity"/>
    <property type="evidence" value="ECO:0007669"/>
    <property type="project" value="TreeGrafter"/>
</dbReference>
<dbReference type="OrthoDB" id="9773508at2"/>
<feature type="signal peptide" evidence="5">
    <location>
        <begin position="1"/>
        <end position="23"/>
    </location>
</feature>
<evidence type="ECO:0000259" key="6">
    <source>
        <dbReference type="Pfam" id="PF00496"/>
    </source>
</evidence>
<dbReference type="InterPro" id="IPR030678">
    <property type="entry name" value="Peptide/Ni-bd"/>
</dbReference>
<dbReference type="PROSITE" id="PS01040">
    <property type="entry name" value="SBP_BACTERIAL_5"/>
    <property type="match status" value="1"/>
</dbReference>